<evidence type="ECO:0000256" key="1">
    <source>
        <dbReference type="SAM" id="Phobius"/>
    </source>
</evidence>
<evidence type="ECO:0000313" key="4">
    <source>
        <dbReference type="Proteomes" id="UP000308444"/>
    </source>
</evidence>
<name>A0A9X9ABJ5_BACCE</name>
<protein>
    <submittedName>
        <fullName evidence="3">Two-component sensor histidine kinase</fullName>
    </submittedName>
</protein>
<keyword evidence="3" id="KW-0418">Kinase</keyword>
<evidence type="ECO:0000313" key="3">
    <source>
        <dbReference type="EMBL" id="TKJ05979.1"/>
    </source>
</evidence>
<organism evidence="3 4">
    <name type="scientific">Bacillus cereus</name>
    <dbReference type="NCBI Taxonomy" id="1396"/>
    <lineage>
        <taxon>Bacteria</taxon>
        <taxon>Bacillati</taxon>
        <taxon>Bacillota</taxon>
        <taxon>Bacilli</taxon>
        <taxon>Bacillales</taxon>
        <taxon>Bacillaceae</taxon>
        <taxon>Bacillus</taxon>
        <taxon>Bacillus cereus group</taxon>
    </lineage>
</organism>
<evidence type="ECO:0000259" key="2">
    <source>
        <dbReference type="Pfam" id="PF20971"/>
    </source>
</evidence>
<dbReference type="InterPro" id="IPR048436">
    <property type="entry name" value="MASE12"/>
</dbReference>
<dbReference type="Pfam" id="PF20971">
    <property type="entry name" value="MASE12"/>
    <property type="match status" value="1"/>
</dbReference>
<dbReference type="Proteomes" id="UP000308444">
    <property type="component" value="Unassembled WGS sequence"/>
</dbReference>
<feature type="transmembrane region" description="Helical" evidence="1">
    <location>
        <begin position="20"/>
        <end position="40"/>
    </location>
</feature>
<dbReference type="AlphaFoldDB" id="A0A9X9ABJ5"/>
<keyword evidence="1" id="KW-1133">Transmembrane helix</keyword>
<sequence length="91" mass="10746">MNKYKSLIYEERRALKVFILLFYIIFFLYDAIYYFVYPAMNISGTAVGWPEGSLGIGVPIFVIALFPISIYLQKRGYVYSVKYLFLFGYMF</sequence>
<accession>A0A9X9ABJ5</accession>
<proteinExistence type="predicted"/>
<dbReference type="EMBL" id="SZOH01000405">
    <property type="protein sequence ID" value="TKJ05979.1"/>
    <property type="molecule type" value="Genomic_DNA"/>
</dbReference>
<comment type="caution">
    <text evidence="3">The sequence shown here is derived from an EMBL/GenBank/DDBJ whole genome shotgun (WGS) entry which is preliminary data.</text>
</comment>
<feature type="non-terminal residue" evidence="3">
    <location>
        <position position="91"/>
    </location>
</feature>
<dbReference type="GO" id="GO:0016301">
    <property type="term" value="F:kinase activity"/>
    <property type="evidence" value="ECO:0007669"/>
    <property type="project" value="UniProtKB-KW"/>
</dbReference>
<keyword evidence="1" id="KW-0472">Membrane</keyword>
<keyword evidence="3" id="KW-0808">Transferase</keyword>
<gene>
    <name evidence="3" type="ORF">FC695_07385</name>
</gene>
<keyword evidence="1" id="KW-0812">Transmembrane</keyword>
<reference evidence="3 4" key="1">
    <citation type="journal article" date="2019" name="Environ. Microbiol.">
        <title>An active ?-lactamase is a part of an orchestrated cell wall stress resistance network of Bacillus subtilis and related rhizosphere species.</title>
        <authorList>
            <person name="Bucher T."/>
            <person name="Keren-Paz A."/>
            <person name="Hausser J."/>
            <person name="Olender T."/>
            <person name="Cytryn E."/>
            <person name="Kolodkin-Gal I."/>
        </authorList>
    </citation>
    <scope>NUCLEOTIDE SEQUENCE [LARGE SCALE GENOMIC DNA]</scope>
    <source>
        <strain evidence="3 4">I32</strain>
    </source>
</reference>
<feature type="domain" description="MASE12" evidence="2">
    <location>
        <begin position="10"/>
        <end position="90"/>
    </location>
</feature>
<feature type="transmembrane region" description="Helical" evidence="1">
    <location>
        <begin position="52"/>
        <end position="72"/>
    </location>
</feature>